<organism evidence="3 4">
    <name type="scientific">Athelia psychrophila</name>
    <dbReference type="NCBI Taxonomy" id="1759441"/>
    <lineage>
        <taxon>Eukaryota</taxon>
        <taxon>Fungi</taxon>
        <taxon>Dikarya</taxon>
        <taxon>Basidiomycota</taxon>
        <taxon>Agaricomycotina</taxon>
        <taxon>Agaricomycetes</taxon>
        <taxon>Agaricomycetidae</taxon>
        <taxon>Atheliales</taxon>
        <taxon>Atheliaceae</taxon>
        <taxon>Athelia</taxon>
    </lineage>
</organism>
<accession>A0A166F4L9</accession>
<reference evidence="3 4" key="1">
    <citation type="journal article" date="2016" name="Mol. Biol. Evol.">
        <title>Comparative Genomics of Early-Diverging Mushroom-Forming Fungi Provides Insights into the Origins of Lignocellulose Decay Capabilities.</title>
        <authorList>
            <person name="Nagy L.G."/>
            <person name="Riley R."/>
            <person name="Tritt A."/>
            <person name="Adam C."/>
            <person name="Daum C."/>
            <person name="Floudas D."/>
            <person name="Sun H."/>
            <person name="Yadav J.S."/>
            <person name="Pangilinan J."/>
            <person name="Larsson K.H."/>
            <person name="Matsuura K."/>
            <person name="Barry K."/>
            <person name="Labutti K."/>
            <person name="Kuo R."/>
            <person name="Ohm R.A."/>
            <person name="Bhattacharya S.S."/>
            <person name="Shirouzu T."/>
            <person name="Yoshinaga Y."/>
            <person name="Martin F.M."/>
            <person name="Grigoriev I.V."/>
            <person name="Hibbett D.S."/>
        </authorList>
    </citation>
    <scope>NUCLEOTIDE SEQUENCE [LARGE SCALE GENOMIC DNA]</scope>
    <source>
        <strain evidence="3 4">CBS 109695</strain>
    </source>
</reference>
<feature type="region of interest" description="Disordered" evidence="1">
    <location>
        <begin position="96"/>
        <end position="129"/>
    </location>
</feature>
<protein>
    <submittedName>
        <fullName evidence="3">Uncharacterized protein</fullName>
    </submittedName>
</protein>
<dbReference type="EMBL" id="KV417593">
    <property type="protein sequence ID" value="KZP16430.1"/>
    <property type="molecule type" value="Genomic_DNA"/>
</dbReference>
<evidence type="ECO:0000313" key="4">
    <source>
        <dbReference type="Proteomes" id="UP000076532"/>
    </source>
</evidence>
<gene>
    <name evidence="2" type="ORF">FIBSPDRAFT_318325</name>
    <name evidence="3" type="ORF">FIBSPDRAFT_59911</name>
</gene>
<sequence>MGRRTSSKRRSRMRREIQVIAHKRTNSEQEPASRREARRLLTIHDSRLPPPALLSQLSRLHLHLRIMPIRGLVMHSPSWQPPHLIPARHLLSLKPAAQHFENRSVPRASPPPSTLSSPRATRTPLRECP</sequence>
<keyword evidence="4" id="KW-1185">Reference proteome</keyword>
<feature type="compositionally biased region" description="Basic and acidic residues" evidence="1">
    <location>
        <begin position="25"/>
        <end position="35"/>
    </location>
</feature>
<evidence type="ECO:0000256" key="1">
    <source>
        <dbReference type="SAM" id="MobiDB-lite"/>
    </source>
</evidence>
<dbReference type="Proteomes" id="UP000076532">
    <property type="component" value="Unassembled WGS sequence"/>
</dbReference>
<evidence type="ECO:0000313" key="3">
    <source>
        <dbReference type="EMBL" id="KZP16430.1"/>
    </source>
</evidence>
<dbReference type="AlphaFoldDB" id="A0A166F4L9"/>
<proteinExistence type="predicted"/>
<feature type="region of interest" description="Disordered" evidence="1">
    <location>
        <begin position="1"/>
        <end position="35"/>
    </location>
</feature>
<evidence type="ECO:0000313" key="2">
    <source>
        <dbReference type="EMBL" id="KZP06460.1"/>
    </source>
</evidence>
<feature type="compositionally biased region" description="Basic residues" evidence="1">
    <location>
        <begin position="1"/>
        <end position="13"/>
    </location>
</feature>
<name>A0A166F4L9_9AGAM</name>
<dbReference type="EMBL" id="KV417786">
    <property type="protein sequence ID" value="KZP06460.1"/>
    <property type="molecule type" value="Genomic_DNA"/>
</dbReference>